<evidence type="ECO:0000313" key="2">
    <source>
        <dbReference type="EMBL" id="SFS30230.1"/>
    </source>
</evidence>
<dbReference type="Proteomes" id="UP000198788">
    <property type="component" value="Unassembled WGS sequence"/>
</dbReference>
<dbReference type="RefSeq" id="WP_092306153.1">
    <property type="nucleotide sequence ID" value="NZ_FOZV01000001.1"/>
</dbReference>
<evidence type="ECO:0000256" key="1">
    <source>
        <dbReference type="SAM" id="Phobius"/>
    </source>
</evidence>
<feature type="transmembrane region" description="Helical" evidence="1">
    <location>
        <begin position="40"/>
        <end position="62"/>
    </location>
</feature>
<feature type="transmembrane region" description="Helical" evidence="1">
    <location>
        <begin position="7"/>
        <end position="28"/>
    </location>
</feature>
<dbReference type="STRING" id="871741.SAMN05192570_0357"/>
<keyword evidence="1" id="KW-0472">Membrane</keyword>
<gene>
    <name evidence="2" type="ORF">SAMN05192570_0357</name>
</gene>
<organism evidence="2 3">
    <name type="scientific">Brevundimonas viscosa</name>
    <dbReference type="NCBI Taxonomy" id="871741"/>
    <lineage>
        <taxon>Bacteria</taxon>
        <taxon>Pseudomonadati</taxon>
        <taxon>Pseudomonadota</taxon>
        <taxon>Alphaproteobacteria</taxon>
        <taxon>Caulobacterales</taxon>
        <taxon>Caulobacteraceae</taxon>
        <taxon>Brevundimonas</taxon>
    </lineage>
</organism>
<sequence length="96" mass="10459">MKPAGQTGLIVLAAVLWPASLFVAWIMATPMGFGTRWEDYSLGAQIFFLAPLIALPIGVLIGVVRRRRWLVAATLLAAPLYQALHWGASSLLSRQI</sequence>
<reference evidence="3" key="1">
    <citation type="submission" date="2016-10" db="EMBL/GenBank/DDBJ databases">
        <authorList>
            <person name="Varghese N."/>
            <person name="Submissions S."/>
        </authorList>
    </citation>
    <scope>NUCLEOTIDE SEQUENCE [LARGE SCALE GENOMIC DNA]</scope>
    <source>
        <strain evidence="3">CGMCC 1.10683</strain>
    </source>
</reference>
<keyword evidence="3" id="KW-1185">Reference proteome</keyword>
<feature type="transmembrane region" description="Helical" evidence="1">
    <location>
        <begin position="69"/>
        <end position="88"/>
    </location>
</feature>
<keyword evidence="1" id="KW-1133">Transmembrane helix</keyword>
<proteinExistence type="predicted"/>
<dbReference type="EMBL" id="FOZV01000001">
    <property type="protein sequence ID" value="SFS30230.1"/>
    <property type="molecule type" value="Genomic_DNA"/>
</dbReference>
<protein>
    <submittedName>
        <fullName evidence="2">Uncharacterized protein</fullName>
    </submittedName>
</protein>
<evidence type="ECO:0000313" key="3">
    <source>
        <dbReference type="Proteomes" id="UP000198788"/>
    </source>
</evidence>
<keyword evidence="1" id="KW-0812">Transmembrane</keyword>
<name>A0A1I6NQR8_9CAUL</name>
<dbReference type="AlphaFoldDB" id="A0A1I6NQR8"/>
<accession>A0A1I6NQR8</accession>